<dbReference type="EMBL" id="SWLE01000019">
    <property type="protein sequence ID" value="TNM87765.1"/>
    <property type="molecule type" value="Genomic_DNA"/>
</dbReference>
<protein>
    <submittedName>
        <fullName evidence="1">Uncharacterized protein</fullName>
    </submittedName>
</protein>
<organism evidence="1 2">
    <name type="scientific">Takifugu bimaculatus</name>
    <dbReference type="NCBI Taxonomy" id="433685"/>
    <lineage>
        <taxon>Eukaryota</taxon>
        <taxon>Metazoa</taxon>
        <taxon>Chordata</taxon>
        <taxon>Craniata</taxon>
        <taxon>Vertebrata</taxon>
        <taxon>Euteleostomi</taxon>
        <taxon>Actinopterygii</taxon>
        <taxon>Neopterygii</taxon>
        <taxon>Teleostei</taxon>
        <taxon>Neoteleostei</taxon>
        <taxon>Acanthomorphata</taxon>
        <taxon>Eupercaria</taxon>
        <taxon>Tetraodontiformes</taxon>
        <taxon>Tetradontoidea</taxon>
        <taxon>Tetraodontidae</taxon>
        <taxon>Takifugu</taxon>
    </lineage>
</organism>
<gene>
    <name evidence="1" type="ORF">fugu_005986</name>
</gene>
<evidence type="ECO:0000313" key="1">
    <source>
        <dbReference type="EMBL" id="TNM87765.1"/>
    </source>
</evidence>
<dbReference type="Proteomes" id="UP000516260">
    <property type="component" value="Chromosome 6"/>
</dbReference>
<sequence>MLAFRVCLRQLVSVKRHRFYLAFTDDRRDSDCMKTYKVQGQKELRKNEYKYVNLSVPTGFPTCGVRLNENDRWCFSRQPSLTFSFSLPLNCSNPSSHSTHADIVLGVNMVEIFSLLRMLDINCSPAKRDNSYCLQFPTCCEQGAFYI</sequence>
<name>A0A4Z2B6U6_9TELE</name>
<dbReference type="AlphaFoldDB" id="A0A4Z2B6U6"/>
<proteinExistence type="predicted"/>
<keyword evidence="2" id="KW-1185">Reference proteome</keyword>
<comment type="caution">
    <text evidence="1">The sequence shown here is derived from an EMBL/GenBank/DDBJ whole genome shotgun (WGS) entry which is preliminary data.</text>
</comment>
<accession>A0A4Z2B6U6</accession>
<reference evidence="1 2" key="1">
    <citation type="submission" date="2019-04" db="EMBL/GenBank/DDBJ databases">
        <title>The sequence and de novo assembly of Takifugu bimaculatus genome using PacBio and Hi-C technologies.</title>
        <authorList>
            <person name="Xu P."/>
            <person name="Liu B."/>
            <person name="Zhou Z."/>
        </authorList>
    </citation>
    <scope>NUCLEOTIDE SEQUENCE [LARGE SCALE GENOMIC DNA]</scope>
    <source>
        <strain evidence="1">TB-2018</strain>
        <tissue evidence="1">Muscle</tissue>
    </source>
</reference>
<evidence type="ECO:0000313" key="2">
    <source>
        <dbReference type="Proteomes" id="UP000516260"/>
    </source>
</evidence>